<feature type="region of interest" description="Disordered" evidence="1">
    <location>
        <begin position="279"/>
        <end position="306"/>
    </location>
</feature>
<evidence type="ECO:0000313" key="3">
    <source>
        <dbReference type="Proteomes" id="UP000593737"/>
    </source>
</evidence>
<sequence length="466" mass="52491">MKLASDRAAGFWTPRPPSLDAVLARLESLSRNPTFVLQREIGLARALRPYLGGGTARIVAPLAQETELANLSLICDFYPEDGQLSLIEQLRDIITEHISDEERRWLDPLKHSYLDVLELTSVAKAEEELTVRSIGDRTSYVVPGVESLKDVVVGQVLLTRVIRDPNAGTSKKVVWSGSGIILSPADAHALLEITTEWRREMEVSSGSFGLGEWQEFAKRFGYMLLWAFAQLRMDALVDAVVHIRYRRPDGQPYLYAVALYDHHEYRSFVDGLSEMNELESEKAASSAERQGQAGPFPPARTWVQRDRNGGSDRIVLRVTLTSSQLMVECDGAERLDQIKHRLAAMFGFSLHFRDETLAPPVRQLSRAELMSDEPPTLVVMGEEDRRLLNQFLENAYLEWSDQPHLALGAQTPRHAAASPDLRGKVGELIDEMEQHDLGRQRCGQRAFNYNRLRGHVGLEEQPGDLW</sequence>
<accession>A0A7S8IWE6</accession>
<dbReference type="EMBL" id="CP047423">
    <property type="protein sequence ID" value="QPD02567.1"/>
    <property type="molecule type" value="Genomic_DNA"/>
</dbReference>
<reference evidence="2 3" key="1">
    <citation type="journal article" date="2020" name="ISME J.">
        <title>Enrichment and physiological characterization of a novel comammox Nitrospira indicates ammonium inhibition of complete nitrification.</title>
        <authorList>
            <person name="Sakoula D."/>
            <person name="Koch H."/>
            <person name="Frank J."/>
            <person name="Jetten M.S.M."/>
            <person name="van Kessel M.A.H.J."/>
            <person name="Lucker S."/>
        </authorList>
    </citation>
    <scope>NUCLEOTIDE SEQUENCE [LARGE SCALE GENOMIC DNA]</scope>
    <source>
        <strain evidence="2">Comreactor17</strain>
    </source>
</reference>
<dbReference type="Proteomes" id="UP000593737">
    <property type="component" value="Chromosome"/>
</dbReference>
<protein>
    <submittedName>
        <fullName evidence="2">Uncharacterized protein</fullName>
    </submittedName>
</protein>
<name>A0A7S8IWE6_9BACT</name>
<evidence type="ECO:0000256" key="1">
    <source>
        <dbReference type="SAM" id="MobiDB-lite"/>
    </source>
</evidence>
<organism evidence="2 3">
    <name type="scientific">Candidatus Nitrospira kreftii</name>
    <dbReference type="NCBI Taxonomy" id="2652173"/>
    <lineage>
        <taxon>Bacteria</taxon>
        <taxon>Pseudomonadati</taxon>
        <taxon>Nitrospirota</taxon>
        <taxon>Nitrospiria</taxon>
        <taxon>Nitrospirales</taxon>
        <taxon>Nitrospiraceae</taxon>
        <taxon>Nitrospira</taxon>
    </lineage>
</organism>
<evidence type="ECO:0000313" key="2">
    <source>
        <dbReference type="EMBL" id="QPD02567.1"/>
    </source>
</evidence>
<proteinExistence type="predicted"/>
<dbReference type="KEGG" id="nkf:Nkreftii_000341"/>
<gene>
    <name evidence="2" type="ORF">Nkreftii_000341</name>
</gene>
<dbReference type="AlphaFoldDB" id="A0A7S8IWE6"/>